<dbReference type="InterPro" id="IPR036116">
    <property type="entry name" value="FN3_sf"/>
</dbReference>
<accession>A0A291GRR0</accession>
<evidence type="ECO:0000313" key="7">
    <source>
        <dbReference type="Proteomes" id="UP000218165"/>
    </source>
</evidence>
<evidence type="ECO:0000256" key="3">
    <source>
        <dbReference type="ARBA" id="ARBA00023326"/>
    </source>
</evidence>
<dbReference type="CDD" id="cd00063">
    <property type="entry name" value="FN3"/>
    <property type="match status" value="3"/>
</dbReference>
<dbReference type="SUPFAM" id="SSF49265">
    <property type="entry name" value="Fibronectin type III"/>
    <property type="match status" value="2"/>
</dbReference>
<feature type="region of interest" description="Disordered" evidence="4">
    <location>
        <begin position="1959"/>
        <end position="1983"/>
    </location>
</feature>
<dbReference type="EMBL" id="CP023563">
    <property type="protein sequence ID" value="ATG53163.1"/>
    <property type="molecule type" value="Genomic_DNA"/>
</dbReference>
<feature type="region of interest" description="Disordered" evidence="4">
    <location>
        <begin position="1857"/>
        <end position="1884"/>
    </location>
</feature>
<keyword evidence="3" id="KW-0119">Carbohydrate metabolism</keyword>
<feature type="domain" description="Fibronectin type-III" evidence="5">
    <location>
        <begin position="1489"/>
        <end position="1576"/>
    </location>
</feature>
<dbReference type="Pfam" id="PF17963">
    <property type="entry name" value="Big_9"/>
    <property type="match status" value="8"/>
</dbReference>
<feature type="domain" description="Fibronectin type-III" evidence="5">
    <location>
        <begin position="1677"/>
        <end position="1774"/>
    </location>
</feature>
<dbReference type="InterPro" id="IPR003961">
    <property type="entry name" value="FN3_dom"/>
</dbReference>
<gene>
    <name evidence="6" type="ORF">CFK38_08125</name>
</gene>
<keyword evidence="1" id="KW-0677">Repeat</keyword>
<proteinExistence type="predicted"/>
<evidence type="ECO:0000259" key="5">
    <source>
        <dbReference type="PROSITE" id="PS50853"/>
    </source>
</evidence>
<dbReference type="Gene3D" id="2.60.40.10">
    <property type="entry name" value="Immunoglobulins"/>
    <property type="match status" value="4"/>
</dbReference>
<dbReference type="KEGG" id="brz:CFK38_08125"/>
<feature type="region of interest" description="Disordered" evidence="4">
    <location>
        <begin position="826"/>
        <end position="847"/>
    </location>
</feature>
<feature type="region of interest" description="Disordered" evidence="4">
    <location>
        <begin position="1765"/>
        <end position="1793"/>
    </location>
</feature>
<feature type="domain" description="Fibronectin type-III" evidence="5">
    <location>
        <begin position="1577"/>
        <end position="1672"/>
    </location>
</feature>
<dbReference type="RefSeq" id="WP_096804271.1">
    <property type="nucleotide sequence ID" value="NZ_CP023563.1"/>
</dbReference>
<dbReference type="SMART" id="SM00060">
    <property type="entry name" value="FN3"/>
    <property type="match status" value="5"/>
</dbReference>
<keyword evidence="2" id="KW-0326">Glycosidase</keyword>
<dbReference type="Gene3D" id="2.60.40.3440">
    <property type="match status" value="1"/>
</dbReference>
<reference evidence="7" key="1">
    <citation type="submission" date="2017-09" db="EMBL/GenBank/DDBJ databases">
        <title>Brachybacterium sp. VM2412.</title>
        <authorList>
            <person name="Tak E.J."/>
            <person name="Bae J.-W."/>
        </authorList>
    </citation>
    <scope>NUCLEOTIDE SEQUENCE [LARGE SCALE GENOMIC DNA]</scope>
    <source>
        <strain evidence="7">VM2412</strain>
    </source>
</reference>
<organism evidence="6 7">
    <name type="scientific">Brachybacterium vulturis</name>
    <dbReference type="NCBI Taxonomy" id="2017484"/>
    <lineage>
        <taxon>Bacteria</taxon>
        <taxon>Bacillati</taxon>
        <taxon>Actinomycetota</taxon>
        <taxon>Actinomycetes</taxon>
        <taxon>Micrococcales</taxon>
        <taxon>Dermabacteraceae</taxon>
        <taxon>Brachybacterium</taxon>
    </lineage>
</organism>
<dbReference type="InterPro" id="IPR013783">
    <property type="entry name" value="Ig-like_fold"/>
</dbReference>
<protein>
    <recommendedName>
        <fullName evidence="5">Fibronectin type-III domain-containing protein</fullName>
    </recommendedName>
</protein>
<keyword evidence="2" id="KW-0378">Hydrolase</keyword>
<dbReference type="GO" id="GO:0000272">
    <property type="term" value="P:polysaccharide catabolic process"/>
    <property type="evidence" value="ECO:0007669"/>
    <property type="project" value="UniProtKB-KW"/>
</dbReference>
<feature type="region of interest" description="Disordered" evidence="4">
    <location>
        <begin position="398"/>
        <end position="418"/>
    </location>
</feature>
<keyword evidence="7" id="KW-1185">Reference proteome</keyword>
<evidence type="ECO:0000256" key="1">
    <source>
        <dbReference type="ARBA" id="ARBA00022737"/>
    </source>
</evidence>
<dbReference type="NCBIfam" id="NF012211">
    <property type="entry name" value="tand_rpt_95"/>
    <property type="match status" value="1"/>
</dbReference>
<feature type="domain" description="Fibronectin type-III" evidence="5">
    <location>
        <begin position="1775"/>
        <end position="1875"/>
    </location>
</feature>
<keyword evidence="3" id="KW-0624">Polysaccharide degradation</keyword>
<feature type="compositionally biased region" description="Polar residues" evidence="4">
    <location>
        <begin position="1959"/>
        <end position="1970"/>
    </location>
</feature>
<sequence>MSDTAGSKRRTGRRLTVVSSAVLAVVALVLTGFAIRYPGLSSSDVEVSNGGVWVTNEQLGLLGRLNVDAGELDARLSSTGQDLDIIQSGYTVLETGPRGFTPINTASVTRNGLVELPTGTTVKIGGDRIVMAAPDGRVWIVSPEQAAAFSPGSVEPVLEAGNRQRPVAVSDEGVVFVLDGSNLLTYPRASDTRDTTAEDPIEVPGVSQKTEAIQLSAVGNRPVILDRENQLLRVGTDGDEYSLADYGVASLEKAQLQQSGPAADTFVVSTVDSLFIIPFDGGKALQIDAGGTGTDVVKPAQVDGCAYGAWGGSKRYVRACEGQDPIAESIPQADSAADLTLRVNQDLVVLNDQKFGLSWELMDSMQLVDNWVINQDIQTSKEEEKEKETLTTTITNTAAERDEENRPPTANEDTFGVRPGKSIVLPVTKNDTDPDGDILTVAVQGDQPSIGTVSPIRGGTQLQIEVAADATGTGTFTYQADDGRGGTDTARVNLEVRAEGENSPPEPAEKTITKVQVRSGEEISFNILPYWEDPDGDAFYLANATVPPEDLVTFRPDGLITFNDAGLAPGTKQIQLTFRDENGLAAEGIVEIESVTESDLAPITTADHASVVAGRSTTIKPLVNDLNPNGGNLELLSVSETDGVEAEPALEAGTIEITGSTPGTYYLEYTVAASGASTASLGLVRVDIVEPTTDELKPVAVDDMGTVTTGTDTLLDPLENDVDPTGGVLVVNSIDVPAESGLKATVVNHHLVRVEAEPGAMVTDEPVPVTYEVANSSGTTTGTIRVMVVSTDTQFANPEAVPDRAVVRAGDMVNIDVIANDISPTGSDMHLGSEMGTSRADDLGHTEPNQDQLRFRADDDAGGEAVVQYQVVDETGRTGSALVYITIVPRDAENTAPQPKNLTARTVAGTSVRIPVSTTGIDPDGDSVMLTGIASPMPELGEIVSANGEWIEYLPYDDSRGTDRFRYQVMDRHGAIGIAEVLVGVAAPNDTNQAPYAVDDVVEVRPDREVQIPVLDNDTDPEGDHLGIVRSDVEAMTEIKEIPPGEGQEDGYLTVVTPSEPGTHTVLYSATDGQLKSSATATIKVASNAPLRSPVARDDFVEAAAVMDPETQFIDVDVLANDSDPDGSTNDLELEIDGTFEGAELREDGTIRIVPQEQQQRIRYLITDVDDLESAGYIWVPGTAKQAPVWVGPPLTVQAGSEGTIDLADPNNVRVRPGAESVQITDPSLVTALHSDGSQLVADESTLVYRPAEGFSGKDTITVEVTDGAVGDPSAATATLAIPVEVAPEETNLPPTFQGAQLEVEQGGPASTLDLSAGAEDPEGDDLTYALGEYEAVPGVTIALEGATLTATAASKSAKGTVVDVPVSVTDGTNPAVPATVQLTVGGSQRPEISTALDEAAIDAGRTEKVDVLANDSNPFPGGDRTLTSASLVSGEGEVSPTGNQVTITPAEDFHGILTAQYTVLDDTEDPDREASGEIRVTVRGYPEAPSAPRIGEVGDGFVELTFNAGVDNGAPITGYTVSSASGPAVSQECASTSCTITGLTNDTEYTFQVVATNDVGPSDPSVASAVARPDVRPEQPAAPAVERGDEQLTVTWTPPVNRGSAIQTYEVQLQNTATQEISAQEISGGTTQTVFPGLVNGVDYRFRIRASNLAEEPSDWSGWSRPEHPAGKPMVPAGTPTAERVNDPRGGGIEVTWPAMTTKEANGEPITDYIITASSGQSQTVDASRTSTRFLEMDPDTEYSFTYTGVNSVGRGVDASGSSNAVTPWAKPSAPAGVRATMPSEGKGEGPNGRATVHWEPANGNGTTVTKYVVRWKGGSKTVDASQTSVALSGLNNGTSYRFTVEARNGFEANGGVSDLSKQSNSVRPYTGPAKPSISSSSAKCTGASKCPVTFTFTAHGDGGGSGRTIHYRIGGGEFRTTTDGSISVPKNVKAGSSVKAEAYVSIDEGLESATVSDSQKARSWQRTPKMSKVSWGGDTPPGTKGCSNNNCKWFRITLSNMTPGETYRVAFSNEGETRYKTIELRADSNGTATSAPRSNFYGYVRGGVPSWPMTVEATVNGKWVKIADGIYRPY</sequence>
<dbReference type="PANTHER" id="PTHR13817:SF151">
    <property type="entry name" value="TITIN"/>
    <property type="match status" value="1"/>
</dbReference>
<dbReference type="PANTHER" id="PTHR13817">
    <property type="entry name" value="TITIN"/>
    <property type="match status" value="1"/>
</dbReference>
<dbReference type="InterPro" id="IPR050964">
    <property type="entry name" value="Striated_Muscle_Regulatory"/>
</dbReference>
<dbReference type="PROSITE" id="PS50853">
    <property type="entry name" value="FN3"/>
    <property type="match status" value="4"/>
</dbReference>
<dbReference type="Gene3D" id="2.60.40.2810">
    <property type="match status" value="1"/>
</dbReference>
<dbReference type="OrthoDB" id="5241356at2"/>
<feature type="region of interest" description="Disordered" evidence="4">
    <location>
        <begin position="1565"/>
        <end position="1589"/>
    </location>
</feature>
<evidence type="ECO:0000256" key="2">
    <source>
        <dbReference type="ARBA" id="ARBA00023295"/>
    </source>
</evidence>
<evidence type="ECO:0000313" key="6">
    <source>
        <dbReference type="EMBL" id="ATG53163.1"/>
    </source>
</evidence>
<dbReference type="Proteomes" id="UP000218165">
    <property type="component" value="Chromosome"/>
</dbReference>
<name>A0A291GRR0_9MICO</name>
<feature type="region of interest" description="Disordered" evidence="4">
    <location>
        <begin position="1658"/>
        <end position="1694"/>
    </location>
</feature>
<dbReference type="Pfam" id="PF00041">
    <property type="entry name" value="fn3"/>
    <property type="match status" value="3"/>
</dbReference>
<evidence type="ECO:0000256" key="4">
    <source>
        <dbReference type="SAM" id="MobiDB-lite"/>
    </source>
</evidence>
<dbReference type="GO" id="GO:0016798">
    <property type="term" value="F:hydrolase activity, acting on glycosyl bonds"/>
    <property type="evidence" value="ECO:0007669"/>
    <property type="project" value="UniProtKB-KW"/>
</dbReference>